<keyword evidence="5" id="KW-0411">Iron-sulfur</keyword>
<accession>A0A5J4KQA8</accession>
<keyword evidence="7" id="KW-1185">Reference proteome</keyword>
<evidence type="ECO:0000256" key="1">
    <source>
        <dbReference type="ARBA" id="ARBA00022448"/>
    </source>
</evidence>
<evidence type="ECO:0000256" key="5">
    <source>
        <dbReference type="ARBA" id="ARBA00023014"/>
    </source>
</evidence>
<dbReference type="GO" id="GO:0046872">
    <property type="term" value="F:metal ion binding"/>
    <property type="evidence" value="ECO:0007669"/>
    <property type="project" value="UniProtKB-KW"/>
</dbReference>
<dbReference type="EMBL" id="BKZW01000002">
    <property type="protein sequence ID" value="GER90035.1"/>
    <property type="molecule type" value="Genomic_DNA"/>
</dbReference>
<evidence type="ECO:0000256" key="2">
    <source>
        <dbReference type="ARBA" id="ARBA00022723"/>
    </source>
</evidence>
<keyword evidence="3" id="KW-0249">Electron transport</keyword>
<dbReference type="AlphaFoldDB" id="A0A5J4KQA8"/>
<dbReference type="PANTHER" id="PTHR36923:SF3">
    <property type="entry name" value="FERREDOXIN"/>
    <property type="match status" value="1"/>
</dbReference>
<dbReference type="GO" id="GO:0051536">
    <property type="term" value="F:iron-sulfur cluster binding"/>
    <property type="evidence" value="ECO:0007669"/>
    <property type="project" value="UniProtKB-KW"/>
</dbReference>
<evidence type="ECO:0000313" key="6">
    <source>
        <dbReference type="EMBL" id="GER90035.1"/>
    </source>
</evidence>
<proteinExistence type="predicted"/>
<dbReference type="PANTHER" id="PTHR36923">
    <property type="entry name" value="FERREDOXIN"/>
    <property type="match status" value="1"/>
</dbReference>
<dbReference type="RefSeq" id="WP_151757823.1">
    <property type="nucleotide sequence ID" value="NZ_BKZW01000002.1"/>
</dbReference>
<keyword evidence="2" id="KW-0479">Metal-binding</keyword>
<dbReference type="InterPro" id="IPR051269">
    <property type="entry name" value="Fe-S_cluster_ET"/>
</dbReference>
<reference evidence="6 7" key="1">
    <citation type="submission" date="2019-10" db="EMBL/GenBank/DDBJ databases">
        <title>Dictyobacter vulcani sp. nov., within the class Ktedonobacteria, isolated from soil of volcanic Mt. Zao.</title>
        <authorList>
            <person name="Zheng Y."/>
            <person name="Wang C.M."/>
            <person name="Sakai Y."/>
            <person name="Abe K."/>
            <person name="Yokota A."/>
            <person name="Yabe S."/>
        </authorList>
    </citation>
    <scope>NUCLEOTIDE SEQUENCE [LARGE SCALE GENOMIC DNA]</scope>
    <source>
        <strain evidence="6 7">W12</strain>
    </source>
</reference>
<evidence type="ECO:0000313" key="7">
    <source>
        <dbReference type="Proteomes" id="UP000326912"/>
    </source>
</evidence>
<dbReference type="SUPFAM" id="SSF54862">
    <property type="entry name" value="4Fe-4S ferredoxins"/>
    <property type="match status" value="1"/>
</dbReference>
<dbReference type="Pfam" id="PF13370">
    <property type="entry name" value="Fer4_13"/>
    <property type="match status" value="1"/>
</dbReference>
<evidence type="ECO:0000256" key="3">
    <source>
        <dbReference type="ARBA" id="ARBA00022982"/>
    </source>
</evidence>
<name>A0A5J4KQA8_9CHLR</name>
<dbReference type="Proteomes" id="UP000326912">
    <property type="component" value="Unassembled WGS sequence"/>
</dbReference>
<evidence type="ECO:0000256" key="4">
    <source>
        <dbReference type="ARBA" id="ARBA00023004"/>
    </source>
</evidence>
<keyword evidence="4" id="KW-0408">Iron</keyword>
<dbReference type="Gene3D" id="3.30.70.20">
    <property type="match status" value="1"/>
</dbReference>
<organism evidence="6 7">
    <name type="scientific">Dictyobacter vulcani</name>
    <dbReference type="NCBI Taxonomy" id="2607529"/>
    <lineage>
        <taxon>Bacteria</taxon>
        <taxon>Bacillati</taxon>
        <taxon>Chloroflexota</taxon>
        <taxon>Ktedonobacteria</taxon>
        <taxon>Ktedonobacterales</taxon>
        <taxon>Dictyobacteraceae</taxon>
        <taxon>Dictyobacter</taxon>
    </lineage>
</organism>
<gene>
    <name evidence="6" type="ORF">KDW_41970</name>
</gene>
<protein>
    <submittedName>
        <fullName evidence="6">Ferredoxin</fullName>
    </submittedName>
</protein>
<keyword evidence="1" id="KW-0813">Transport</keyword>
<comment type="caution">
    <text evidence="6">The sequence shown here is derived from an EMBL/GenBank/DDBJ whole genome shotgun (WGS) entry which is preliminary data.</text>
</comment>
<sequence length="80" mass="8668">MRVIASTHKCIASGSCVMTCAQVFGQRDEDGVVQVLDEHPSLNLLKSVKQAVDLCPSLALSLEDEQDVDHLTVVEDRSGE</sequence>